<proteinExistence type="predicted"/>
<dbReference type="AlphaFoldDB" id="A0A3M7R2J6"/>
<gene>
    <name evidence="1" type="ORF">BpHYR1_016201</name>
</gene>
<organism evidence="1 2">
    <name type="scientific">Brachionus plicatilis</name>
    <name type="common">Marine rotifer</name>
    <name type="synonym">Brachionus muelleri</name>
    <dbReference type="NCBI Taxonomy" id="10195"/>
    <lineage>
        <taxon>Eukaryota</taxon>
        <taxon>Metazoa</taxon>
        <taxon>Spiralia</taxon>
        <taxon>Gnathifera</taxon>
        <taxon>Rotifera</taxon>
        <taxon>Eurotatoria</taxon>
        <taxon>Monogononta</taxon>
        <taxon>Pseudotrocha</taxon>
        <taxon>Ploima</taxon>
        <taxon>Brachionidae</taxon>
        <taxon>Brachionus</taxon>
    </lineage>
</organism>
<dbReference type="Proteomes" id="UP000276133">
    <property type="component" value="Unassembled WGS sequence"/>
</dbReference>
<reference evidence="1 2" key="1">
    <citation type="journal article" date="2018" name="Sci. Rep.">
        <title>Genomic signatures of local adaptation to the degree of environmental predictability in rotifers.</title>
        <authorList>
            <person name="Franch-Gras L."/>
            <person name="Hahn C."/>
            <person name="Garcia-Roger E.M."/>
            <person name="Carmona M.J."/>
            <person name="Serra M."/>
            <person name="Gomez A."/>
        </authorList>
    </citation>
    <scope>NUCLEOTIDE SEQUENCE [LARGE SCALE GENOMIC DNA]</scope>
    <source>
        <strain evidence="1">HYR1</strain>
    </source>
</reference>
<accession>A0A3M7R2J6</accession>
<sequence>MGRNMPFCWQSQPPFLETSSTISGRCNYTIYILGTIKNKKKPVGLKIYLRNIWKRVKIILKL</sequence>
<evidence type="ECO:0000313" key="2">
    <source>
        <dbReference type="Proteomes" id="UP000276133"/>
    </source>
</evidence>
<dbReference type="EMBL" id="REGN01004369">
    <property type="protein sequence ID" value="RNA17803.1"/>
    <property type="molecule type" value="Genomic_DNA"/>
</dbReference>
<keyword evidence="2" id="KW-1185">Reference proteome</keyword>
<comment type="caution">
    <text evidence="1">The sequence shown here is derived from an EMBL/GenBank/DDBJ whole genome shotgun (WGS) entry which is preliminary data.</text>
</comment>
<protein>
    <submittedName>
        <fullName evidence="1">Uncharacterized protein</fullName>
    </submittedName>
</protein>
<name>A0A3M7R2J6_BRAPC</name>
<evidence type="ECO:0000313" key="1">
    <source>
        <dbReference type="EMBL" id="RNA17803.1"/>
    </source>
</evidence>